<dbReference type="GeneID" id="303303877"/>
<comment type="caution">
    <text evidence="2">The sequence shown here is derived from an EMBL/GenBank/DDBJ whole genome shotgun (WGS) entry which is preliminary data.</text>
</comment>
<reference evidence="3" key="1">
    <citation type="journal article" date="2019" name="Int. J. Syst. Evol. Microbiol.">
        <title>The Global Catalogue of Microorganisms (GCM) 10K type strain sequencing project: providing services to taxonomists for standard genome sequencing and annotation.</title>
        <authorList>
            <consortium name="The Broad Institute Genomics Platform"/>
            <consortium name="The Broad Institute Genome Sequencing Center for Infectious Disease"/>
            <person name="Wu L."/>
            <person name="Ma J."/>
        </authorList>
    </citation>
    <scope>NUCLEOTIDE SEQUENCE [LARGE SCALE GENOMIC DNA]</scope>
    <source>
        <strain evidence="3">CGMCC 1.3685</strain>
    </source>
</reference>
<dbReference type="RefSeq" id="WP_096254510.1">
    <property type="nucleotide sequence ID" value="NZ_BMKX01000002.1"/>
</dbReference>
<feature type="transmembrane region" description="Helical" evidence="1">
    <location>
        <begin position="50"/>
        <end position="75"/>
    </location>
</feature>
<sequence>MVGEKKRCLLQKTSWQLLPLISSMVWMFLLLVVDPLLVDAPWWSYFDFSFWFALAIPLIPWLGIASLMAILGVAVSSRLSSLLLSLTALAMGIIPGIVWTLLLSDVFDGASSLPLTLSVSLAAGTIAVPLSLIVLARTFVARRKKARVPTSAFNNGSEGQPDQ</sequence>
<evidence type="ECO:0000313" key="3">
    <source>
        <dbReference type="Proteomes" id="UP000606115"/>
    </source>
</evidence>
<proteinExistence type="predicted"/>
<organism evidence="2 3">
    <name type="scientific">Glutamicibacter ardleyensis</name>
    <dbReference type="NCBI Taxonomy" id="225894"/>
    <lineage>
        <taxon>Bacteria</taxon>
        <taxon>Bacillati</taxon>
        <taxon>Actinomycetota</taxon>
        <taxon>Actinomycetes</taxon>
        <taxon>Micrococcales</taxon>
        <taxon>Micrococcaceae</taxon>
        <taxon>Glutamicibacter</taxon>
    </lineage>
</organism>
<name>A0ABQ2DIF3_9MICC</name>
<feature type="transmembrane region" description="Helical" evidence="1">
    <location>
        <begin position="115"/>
        <end position="136"/>
    </location>
</feature>
<dbReference type="Proteomes" id="UP000606115">
    <property type="component" value="Unassembled WGS sequence"/>
</dbReference>
<dbReference type="EMBL" id="BMKX01000002">
    <property type="protein sequence ID" value="GGJ57265.1"/>
    <property type="molecule type" value="Genomic_DNA"/>
</dbReference>
<keyword evidence="3" id="KW-1185">Reference proteome</keyword>
<evidence type="ECO:0000313" key="2">
    <source>
        <dbReference type="EMBL" id="GGJ57265.1"/>
    </source>
</evidence>
<keyword evidence="1" id="KW-0472">Membrane</keyword>
<keyword evidence="1" id="KW-0812">Transmembrane</keyword>
<accession>A0ABQ2DIF3</accession>
<gene>
    <name evidence="2" type="ORF">GCM10007173_15120</name>
</gene>
<protein>
    <submittedName>
        <fullName evidence="2">Uncharacterized protein</fullName>
    </submittedName>
</protein>
<evidence type="ECO:0000256" key="1">
    <source>
        <dbReference type="SAM" id="Phobius"/>
    </source>
</evidence>
<feature type="transmembrane region" description="Helical" evidence="1">
    <location>
        <begin position="20"/>
        <end position="38"/>
    </location>
</feature>
<feature type="transmembrane region" description="Helical" evidence="1">
    <location>
        <begin position="82"/>
        <end position="103"/>
    </location>
</feature>
<keyword evidence="1" id="KW-1133">Transmembrane helix</keyword>